<proteinExistence type="predicted"/>
<dbReference type="SMART" id="SM00409">
    <property type="entry name" value="IG"/>
    <property type="match status" value="2"/>
</dbReference>
<protein>
    <submittedName>
        <fullName evidence="2">Putative neurotrimin-like</fullName>
    </submittedName>
</protein>
<dbReference type="GO" id="GO:0032589">
    <property type="term" value="C:neuron projection membrane"/>
    <property type="evidence" value="ECO:0007669"/>
    <property type="project" value="TreeGrafter"/>
</dbReference>
<dbReference type="InterPro" id="IPR003598">
    <property type="entry name" value="Ig_sub2"/>
</dbReference>
<dbReference type="PANTHER" id="PTHR23279:SF41">
    <property type="entry name" value="DEFECTIVE PROBOSCIS EXTENSION RESPONSE 4-RELATED"/>
    <property type="match status" value="1"/>
</dbReference>
<dbReference type="OrthoDB" id="190835at2759"/>
<organism evidence="2 3">
    <name type="scientific">Penaeus vannamei</name>
    <name type="common">Whiteleg shrimp</name>
    <name type="synonym">Litopenaeus vannamei</name>
    <dbReference type="NCBI Taxonomy" id="6689"/>
    <lineage>
        <taxon>Eukaryota</taxon>
        <taxon>Metazoa</taxon>
        <taxon>Ecdysozoa</taxon>
        <taxon>Arthropoda</taxon>
        <taxon>Crustacea</taxon>
        <taxon>Multicrustacea</taxon>
        <taxon>Malacostraca</taxon>
        <taxon>Eumalacostraca</taxon>
        <taxon>Eucarida</taxon>
        <taxon>Decapoda</taxon>
        <taxon>Dendrobranchiata</taxon>
        <taxon>Penaeoidea</taxon>
        <taxon>Penaeidae</taxon>
        <taxon>Penaeus</taxon>
    </lineage>
</organism>
<dbReference type="Pfam" id="PF07679">
    <property type="entry name" value="I-set"/>
    <property type="match status" value="1"/>
</dbReference>
<dbReference type="Pfam" id="PF00047">
    <property type="entry name" value="ig"/>
    <property type="match status" value="1"/>
</dbReference>
<gene>
    <name evidence="2" type="ORF">C7M84_014186</name>
</gene>
<reference evidence="2 3" key="2">
    <citation type="submission" date="2019-01" db="EMBL/GenBank/DDBJ databases">
        <title>The decoding of complex shrimp genome reveals the adaptation for benthos swimmer, frequently molting mechanism and breeding impact on genome.</title>
        <authorList>
            <person name="Sun Y."/>
            <person name="Gao Y."/>
            <person name="Yu Y."/>
        </authorList>
    </citation>
    <scope>NUCLEOTIDE SEQUENCE [LARGE SCALE GENOMIC DNA]</scope>
    <source>
        <tissue evidence="2">Muscle</tissue>
    </source>
</reference>
<dbReference type="InterPro" id="IPR013783">
    <property type="entry name" value="Ig-like_fold"/>
</dbReference>
<evidence type="ECO:0000259" key="1">
    <source>
        <dbReference type="PROSITE" id="PS50835"/>
    </source>
</evidence>
<dbReference type="InterPro" id="IPR013151">
    <property type="entry name" value="Immunoglobulin_dom"/>
</dbReference>
<feature type="domain" description="Ig-like" evidence="1">
    <location>
        <begin position="103"/>
        <end position="195"/>
    </location>
</feature>
<dbReference type="PANTHER" id="PTHR23279">
    <property type="entry name" value="DEFECTIVE PROBOSCIS EXTENSION RESPONSE DPR -RELATED"/>
    <property type="match status" value="1"/>
</dbReference>
<dbReference type="Proteomes" id="UP000283509">
    <property type="component" value="Unassembled WGS sequence"/>
</dbReference>
<dbReference type="EMBL" id="QCYY01002771">
    <property type="protein sequence ID" value="ROT67706.1"/>
    <property type="molecule type" value="Genomic_DNA"/>
</dbReference>
<evidence type="ECO:0000313" key="3">
    <source>
        <dbReference type="Proteomes" id="UP000283509"/>
    </source>
</evidence>
<dbReference type="InterPro" id="IPR003599">
    <property type="entry name" value="Ig_sub"/>
</dbReference>
<dbReference type="Gene3D" id="2.60.40.10">
    <property type="entry name" value="Immunoglobulins"/>
    <property type="match status" value="2"/>
</dbReference>
<dbReference type="InterPro" id="IPR007110">
    <property type="entry name" value="Ig-like_dom"/>
</dbReference>
<comment type="caution">
    <text evidence="2">The sequence shown here is derived from an EMBL/GenBank/DDBJ whole genome shotgun (WGS) entry which is preliminary data.</text>
</comment>
<dbReference type="PROSITE" id="PS50835">
    <property type="entry name" value="IG_LIKE"/>
    <property type="match status" value="2"/>
</dbReference>
<accession>A0A3R7PDV1</accession>
<name>A0A3R7PDV1_PENVA</name>
<feature type="domain" description="Ig-like" evidence="1">
    <location>
        <begin position="216"/>
        <end position="283"/>
    </location>
</feature>
<reference evidence="2 3" key="1">
    <citation type="submission" date="2018-04" db="EMBL/GenBank/DDBJ databases">
        <authorList>
            <person name="Zhang X."/>
            <person name="Yuan J."/>
            <person name="Li F."/>
            <person name="Xiang J."/>
        </authorList>
    </citation>
    <scope>NUCLEOTIDE SEQUENCE [LARGE SCALE GENOMIC DNA]</scope>
    <source>
        <tissue evidence="2">Muscle</tissue>
    </source>
</reference>
<keyword evidence="3" id="KW-1185">Reference proteome</keyword>
<dbReference type="InterPro" id="IPR037448">
    <property type="entry name" value="Zig-8"/>
</dbReference>
<evidence type="ECO:0000313" key="2">
    <source>
        <dbReference type="EMBL" id="ROT67706.1"/>
    </source>
</evidence>
<dbReference type="SUPFAM" id="SSF48726">
    <property type="entry name" value="Immunoglobulin"/>
    <property type="match status" value="2"/>
</dbReference>
<dbReference type="SMART" id="SM00408">
    <property type="entry name" value="IGc2"/>
    <property type="match status" value="2"/>
</dbReference>
<dbReference type="AlphaFoldDB" id="A0A3R7PDV1"/>
<dbReference type="GO" id="GO:0050808">
    <property type="term" value="P:synapse organization"/>
    <property type="evidence" value="ECO:0007669"/>
    <property type="project" value="TreeGrafter"/>
</dbReference>
<dbReference type="InterPro" id="IPR013098">
    <property type="entry name" value="Ig_I-set"/>
</dbReference>
<sequence length="363" mass="38662">MLIPLPRPQLFYESAPLREDAFCRSRCEGGAVLLKVKALMIAASSALGSGQSEILGRNLSSAKGVDPPAAGEGLPAKVSPLTSLAHARALTEKEAAENPPEGPYFVVPPATHVTTRAGQAAALTCIVKQLGDRQVSWIRGRDLHVLSSGLVAFSSDSRVSVANVGDSWTLTVRYTQPRDAGSYSCQVNTQPRIATWYNLTVVEARANIQGKETLYVQSGSTVTLECVIREELVIPGLVLWYQDDRLVDRGSGRVTVDTTVGDVTTSKLTVAVAEKRDSGNYSCWPSAGRPDSVIVHVIQGNATDPPSGLLAVGSRASRAGQQPSLDVVTLRAWVHFDLFLGCARFLFLARVPSPASSPGVTVD</sequence>
<dbReference type="InterPro" id="IPR036179">
    <property type="entry name" value="Ig-like_dom_sf"/>
</dbReference>